<evidence type="ECO:0000313" key="3">
    <source>
        <dbReference type="Proteomes" id="UP000479190"/>
    </source>
</evidence>
<proteinExistence type="predicted"/>
<organism evidence="2 3">
    <name type="scientific">Trichogramma brassicae</name>
    <dbReference type="NCBI Taxonomy" id="86971"/>
    <lineage>
        <taxon>Eukaryota</taxon>
        <taxon>Metazoa</taxon>
        <taxon>Ecdysozoa</taxon>
        <taxon>Arthropoda</taxon>
        <taxon>Hexapoda</taxon>
        <taxon>Insecta</taxon>
        <taxon>Pterygota</taxon>
        <taxon>Neoptera</taxon>
        <taxon>Endopterygota</taxon>
        <taxon>Hymenoptera</taxon>
        <taxon>Apocrita</taxon>
        <taxon>Proctotrupomorpha</taxon>
        <taxon>Chalcidoidea</taxon>
        <taxon>Trichogrammatidae</taxon>
        <taxon>Trichogramma</taxon>
    </lineage>
</organism>
<evidence type="ECO:0000256" key="1">
    <source>
        <dbReference type="SAM" id="MobiDB-lite"/>
    </source>
</evidence>
<gene>
    <name evidence="2" type="ORF">TBRA_LOCUS4291</name>
</gene>
<keyword evidence="3" id="KW-1185">Reference proteome</keyword>
<reference evidence="2 3" key="1">
    <citation type="submission" date="2020-02" db="EMBL/GenBank/DDBJ databases">
        <authorList>
            <person name="Ferguson B K."/>
        </authorList>
    </citation>
    <scope>NUCLEOTIDE SEQUENCE [LARGE SCALE GENOMIC DNA]</scope>
</reference>
<name>A0A6H5I3A4_9HYME</name>
<feature type="region of interest" description="Disordered" evidence="1">
    <location>
        <begin position="113"/>
        <end position="133"/>
    </location>
</feature>
<dbReference type="AlphaFoldDB" id="A0A6H5I3A4"/>
<dbReference type="Proteomes" id="UP000479190">
    <property type="component" value="Unassembled WGS sequence"/>
</dbReference>
<accession>A0A6H5I3A4</accession>
<protein>
    <submittedName>
        <fullName evidence="2">Uncharacterized protein</fullName>
    </submittedName>
</protein>
<dbReference type="EMBL" id="CADCXV010000677">
    <property type="protein sequence ID" value="CAB0032349.1"/>
    <property type="molecule type" value="Genomic_DNA"/>
</dbReference>
<sequence length="181" mass="20577">MDLAQTFSGNSGQLENMPYYVRSGIKNRVYELRISIVNFFVSEQTLSSECKLRKCIVIYMKRRATSETFHSLKRLKLELVNCDMRPESSRDSSLEDAAGALLGLGRVDQNRGENVDQHNKCTTTRPSPNNDNMDADPANFMASLKNIMEQKRCPFCKELYSTNNSSQPQCNMACFLICHTI</sequence>
<evidence type="ECO:0000313" key="2">
    <source>
        <dbReference type="EMBL" id="CAB0032349.1"/>
    </source>
</evidence>